<evidence type="ECO:0000313" key="1">
    <source>
        <dbReference type="EMBL" id="KKL83701.1"/>
    </source>
</evidence>
<accession>A0A0F9FZJ4</accession>
<reference evidence="1" key="1">
    <citation type="journal article" date="2015" name="Nature">
        <title>Complex archaea that bridge the gap between prokaryotes and eukaryotes.</title>
        <authorList>
            <person name="Spang A."/>
            <person name="Saw J.H."/>
            <person name="Jorgensen S.L."/>
            <person name="Zaremba-Niedzwiedzka K."/>
            <person name="Martijn J."/>
            <person name="Lind A.E."/>
            <person name="van Eijk R."/>
            <person name="Schleper C."/>
            <person name="Guy L."/>
            <person name="Ettema T.J."/>
        </authorList>
    </citation>
    <scope>NUCLEOTIDE SEQUENCE</scope>
</reference>
<proteinExistence type="predicted"/>
<feature type="non-terminal residue" evidence="1">
    <location>
        <position position="1"/>
    </location>
</feature>
<organism evidence="1">
    <name type="scientific">marine sediment metagenome</name>
    <dbReference type="NCBI Taxonomy" id="412755"/>
    <lineage>
        <taxon>unclassified sequences</taxon>
        <taxon>metagenomes</taxon>
        <taxon>ecological metagenomes</taxon>
    </lineage>
</organism>
<gene>
    <name evidence="1" type="ORF">LCGC14_1972080</name>
</gene>
<dbReference type="EMBL" id="LAZR01021908">
    <property type="protein sequence ID" value="KKL83701.1"/>
    <property type="molecule type" value="Genomic_DNA"/>
</dbReference>
<name>A0A0F9FZJ4_9ZZZZ</name>
<protein>
    <submittedName>
        <fullName evidence="1">Uncharacterized protein</fullName>
    </submittedName>
</protein>
<dbReference type="AlphaFoldDB" id="A0A0F9FZJ4"/>
<comment type="caution">
    <text evidence="1">The sequence shown here is derived from an EMBL/GenBank/DDBJ whole genome shotgun (WGS) entry which is preliminary data.</text>
</comment>
<sequence>ANLQITFPGTASLCHIRIRKNAADLALGNFTMVGSGVVETITISYLDLAAATDYYEITIQNPGTGSTWNTLDEADEAYFMIHRLAGTT</sequence>